<dbReference type="GO" id="GO:0000160">
    <property type="term" value="P:phosphorelay signal transduction system"/>
    <property type="evidence" value="ECO:0007669"/>
    <property type="project" value="UniProtKB-KW"/>
</dbReference>
<evidence type="ECO:0000256" key="4">
    <source>
        <dbReference type="ARBA" id="ARBA00022692"/>
    </source>
</evidence>
<dbReference type="PROSITE" id="PS50894">
    <property type="entry name" value="HPT"/>
    <property type="match status" value="1"/>
</dbReference>
<evidence type="ECO:0000256" key="3">
    <source>
        <dbReference type="ARBA" id="ARBA00022553"/>
    </source>
</evidence>
<sequence length="183" mass="19969">MEAAAHIKELGVKTPIIALTANAMAHDKERYLRDGMDGYLPKPFVESELWQCLLKYLQPEEQTSHTTRPAHAAPFADEDGPVRENGRKVVDEALAVQRLAGNVALYEKVKNDFLETSHGMLAEFDEALSGSDGDTARRICHTMAGLAGTLGAAELQEAARNMECALLHGMSSQIPGMVGFFKK</sequence>
<dbReference type="GO" id="GO:0005886">
    <property type="term" value="C:plasma membrane"/>
    <property type="evidence" value="ECO:0007669"/>
    <property type="project" value="UniProtKB-SubCell"/>
</dbReference>
<evidence type="ECO:0000259" key="14">
    <source>
        <dbReference type="PROSITE" id="PS50894"/>
    </source>
</evidence>
<gene>
    <name evidence="15" type="ORF">KL86DPRO_60180</name>
</gene>
<evidence type="ECO:0000256" key="5">
    <source>
        <dbReference type="ARBA" id="ARBA00022741"/>
    </source>
</evidence>
<evidence type="ECO:0000256" key="7">
    <source>
        <dbReference type="ARBA" id="ARBA00022989"/>
    </source>
</evidence>
<keyword evidence="5" id="KW-0547">Nucleotide-binding</keyword>
<dbReference type="InterPro" id="IPR008207">
    <property type="entry name" value="Sig_transdc_His_kin_Hpt_dom"/>
</dbReference>
<dbReference type="SUPFAM" id="SSF47226">
    <property type="entry name" value="Histidine-containing phosphotransfer domain, HPT domain"/>
    <property type="match status" value="1"/>
</dbReference>
<evidence type="ECO:0000313" key="15">
    <source>
        <dbReference type="EMBL" id="SBW10489.1"/>
    </source>
</evidence>
<reference evidence="15" key="1">
    <citation type="submission" date="2016-04" db="EMBL/GenBank/DDBJ databases">
        <authorList>
            <person name="Evans L.H."/>
            <person name="Alamgir A."/>
            <person name="Owens N."/>
            <person name="Weber N.D."/>
            <person name="Virtaneva K."/>
            <person name="Barbian K."/>
            <person name="Babar A."/>
            <person name="Rosenke K."/>
        </authorList>
    </citation>
    <scope>NUCLEOTIDE SEQUENCE</scope>
    <source>
        <strain evidence="15">86</strain>
    </source>
</reference>
<keyword evidence="3 10" id="KW-0597">Phosphoprotein</keyword>
<feature type="domain" description="HPt" evidence="14">
    <location>
        <begin position="102"/>
        <end position="183"/>
    </location>
</feature>
<dbReference type="Gene3D" id="3.40.50.2300">
    <property type="match status" value="1"/>
</dbReference>
<evidence type="ECO:0000256" key="1">
    <source>
        <dbReference type="ARBA" id="ARBA00004651"/>
    </source>
</evidence>
<evidence type="ECO:0000256" key="11">
    <source>
        <dbReference type="PROSITE-ProRule" id="PRU00169"/>
    </source>
</evidence>
<keyword evidence="6" id="KW-0067">ATP-binding</keyword>
<dbReference type="Pfam" id="PF01627">
    <property type="entry name" value="Hpt"/>
    <property type="match status" value="1"/>
</dbReference>
<evidence type="ECO:0000256" key="9">
    <source>
        <dbReference type="ARBA" id="ARBA00023136"/>
    </source>
</evidence>
<keyword evidence="9" id="KW-0472">Membrane</keyword>
<feature type="modified residue" description="Phosphohistidine" evidence="10">
    <location>
        <position position="141"/>
    </location>
</feature>
<evidence type="ECO:0000256" key="6">
    <source>
        <dbReference type="ARBA" id="ARBA00022840"/>
    </source>
</evidence>
<dbReference type="PANTHER" id="PTHR45339:SF1">
    <property type="entry name" value="HYBRID SIGNAL TRANSDUCTION HISTIDINE KINASE J"/>
    <property type="match status" value="1"/>
</dbReference>
<dbReference type="InterPro" id="IPR036641">
    <property type="entry name" value="HPT_dom_sf"/>
</dbReference>
<comment type="caution">
    <text evidence="11">Lacks conserved residue(s) required for the propagation of feature annotation.</text>
</comment>
<dbReference type="Gene3D" id="1.20.120.160">
    <property type="entry name" value="HPT domain"/>
    <property type="match status" value="1"/>
</dbReference>
<evidence type="ECO:0000256" key="10">
    <source>
        <dbReference type="PROSITE-ProRule" id="PRU00110"/>
    </source>
</evidence>
<comment type="subcellular location">
    <subcellularLocation>
        <location evidence="1">Cell membrane</location>
        <topology evidence="1">Multi-pass membrane protein</topology>
    </subcellularLocation>
</comment>
<dbReference type="PROSITE" id="PS50110">
    <property type="entry name" value="RESPONSE_REGULATORY"/>
    <property type="match status" value="1"/>
</dbReference>
<evidence type="ECO:0000259" key="13">
    <source>
        <dbReference type="PROSITE" id="PS50110"/>
    </source>
</evidence>
<organism evidence="15">
    <name type="scientific">uncultured delta proteobacterium</name>
    <dbReference type="NCBI Taxonomy" id="34034"/>
    <lineage>
        <taxon>Bacteria</taxon>
        <taxon>Deltaproteobacteria</taxon>
        <taxon>environmental samples</taxon>
    </lineage>
</organism>
<feature type="region of interest" description="Disordered" evidence="12">
    <location>
        <begin position="62"/>
        <end position="83"/>
    </location>
</feature>
<dbReference type="InterPro" id="IPR011006">
    <property type="entry name" value="CheY-like_superfamily"/>
</dbReference>
<evidence type="ECO:0000256" key="2">
    <source>
        <dbReference type="ARBA" id="ARBA00022475"/>
    </source>
</evidence>
<dbReference type="Pfam" id="PF00072">
    <property type="entry name" value="Response_reg"/>
    <property type="match status" value="1"/>
</dbReference>
<dbReference type="InterPro" id="IPR001789">
    <property type="entry name" value="Sig_transdc_resp-reg_receiver"/>
</dbReference>
<keyword evidence="4" id="KW-0812">Transmembrane</keyword>
<keyword evidence="8" id="KW-0902">Two-component regulatory system</keyword>
<feature type="domain" description="Response regulatory" evidence="13">
    <location>
        <begin position="1"/>
        <end position="57"/>
    </location>
</feature>
<dbReference type="EMBL" id="FLUQ01000006">
    <property type="protein sequence ID" value="SBW10489.1"/>
    <property type="molecule type" value="Genomic_DNA"/>
</dbReference>
<accession>A0A212KFP8</accession>
<keyword evidence="2" id="KW-1003">Cell membrane</keyword>
<dbReference type="GO" id="GO:0005524">
    <property type="term" value="F:ATP binding"/>
    <property type="evidence" value="ECO:0007669"/>
    <property type="project" value="UniProtKB-KW"/>
</dbReference>
<dbReference type="SUPFAM" id="SSF52172">
    <property type="entry name" value="CheY-like"/>
    <property type="match status" value="1"/>
</dbReference>
<dbReference type="PANTHER" id="PTHR45339">
    <property type="entry name" value="HYBRID SIGNAL TRANSDUCTION HISTIDINE KINASE J"/>
    <property type="match status" value="1"/>
</dbReference>
<evidence type="ECO:0000256" key="12">
    <source>
        <dbReference type="SAM" id="MobiDB-lite"/>
    </source>
</evidence>
<protein>
    <submittedName>
        <fullName evidence="15">Uncharacterized protein</fullName>
    </submittedName>
</protein>
<dbReference type="AlphaFoldDB" id="A0A212KFP8"/>
<proteinExistence type="predicted"/>
<name>A0A212KFP8_9DELT</name>
<evidence type="ECO:0000256" key="8">
    <source>
        <dbReference type="ARBA" id="ARBA00023012"/>
    </source>
</evidence>
<keyword evidence="7" id="KW-1133">Transmembrane helix</keyword>